<dbReference type="Pfam" id="PF13671">
    <property type="entry name" value="AAA_33"/>
    <property type="match status" value="1"/>
</dbReference>
<gene>
    <name evidence="1" type="ORF">GCM10009675_25320</name>
</gene>
<dbReference type="RefSeq" id="WP_253858121.1">
    <property type="nucleotide sequence ID" value="NZ_BAAALM010000008.1"/>
</dbReference>
<comment type="caution">
    <text evidence="1">The sequence shown here is derived from an EMBL/GenBank/DDBJ whole genome shotgun (WGS) entry which is preliminary data.</text>
</comment>
<dbReference type="SUPFAM" id="SSF56112">
    <property type="entry name" value="Protein kinase-like (PK-like)"/>
    <property type="match status" value="1"/>
</dbReference>
<protein>
    <submittedName>
        <fullName evidence="1">AAA family ATPase</fullName>
    </submittedName>
</protein>
<dbReference type="InterPro" id="IPR052732">
    <property type="entry name" value="Cell-binding_unc_protein"/>
</dbReference>
<keyword evidence="2" id="KW-1185">Reference proteome</keyword>
<name>A0ABN1VCI6_9PSEU</name>
<dbReference type="EMBL" id="BAAALM010000008">
    <property type="protein sequence ID" value="GAA1205473.1"/>
    <property type="molecule type" value="Genomic_DNA"/>
</dbReference>
<dbReference type="Gene3D" id="3.40.50.300">
    <property type="entry name" value="P-loop containing nucleotide triphosphate hydrolases"/>
    <property type="match status" value="1"/>
</dbReference>
<dbReference type="PANTHER" id="PTHR43883:SF1">
    <property type="entry name" value="GLUCONOKINASE"/>
    <property type="match status" value="1"/>
</dbReference>
<proteinExistence type="predicted"/>
<dbReference type="Proteomes" id="UP001500467">
    <property type="component" value="Unassembled WGS sequence"/>
</dbReference>
<reference evidence="1 2" key="1">
    <citation type="journal article" date="2019" name="Int. J. Syst. Evol. Microbiol.">
        <title>The Global Catalogue of Microorganisms (GCM) 10K type strain sequencing project: providing services to taxonomists for standard genome sequencing and annotation.</title>
        <authorList>
            <consortium name="The Broad Institute Genomics Platform"/>
            <consortium name="The Broad Institute Genome Sequencing Center for Infectious Disease"/>
            <person name="Wu L."/>
            <person name="Ma J."/>
        </authorList>
    </citation>
    <scope>NUCLEOTIDE SEQUENCE [LARGE SCALE GENOMIC DNA]</scope>
    <source>
        <strain evidence="1 2">JCM 13022</strain>
    </source>
</reference>
<sequence length="492" mass="54029">MSALATFPVPAPLPGDWVAVHETHIGVVFLVGDTAYKLKKPVDLGFLDFRTLAARRRACHEEVALNRRLTPDVYEGVADVIGPDGKPCEHLVVMRRMPEERRLATLVRQDAPLEDTIRAVAGIIARFHRTAARGPTIEREGTRDAIRARWQTSFDQIQSHRHLLGADTVERIERLTGEFLDGRAALFDRRIAEGRIVDGHADLLTEDIFCLDDGPRILDCLEFDARLRAVDGLDDVAFLAMDLERLGAPQLAELLLNTYAEQAHDPAPVPLWRHFVAYRAFVRAKVACLRYAQGDSEAAALAQQHGLLTLRQLQAGEVRLILVGGLPGTGKTSLSRALGEQLGATVFSSDRVRKELAGLSPLQRGTASFESGIYDRAHTERAYTELLQRARERLELGETVVLDASWTSASQRASATELASHTHSTLVQLECQAPEAITSARLAGRTDSASDATPGIAARMAQRVNPWPAAHRVFTAGTIADSLTQAMAYIER</sequence>
<dbReference type="InterPro" id="IPR027417">
    <property type="entry name" value="P-loop_NTPase"/>
</dbReference>
<evidence type="ECO:0000313" key="1">
    <source>
        <dbReference type="EMBL" id="GAA1205473.1"/>
    </source>
</evidence>
<dbReference type="SUPFAM" id="SSF52540">
    <property type="entry name" value="P-loop containing nucleoside triphosphate hydrolases"/>
    <property type="match status" value="1"/>
</dbReference>
<dbReference type="InterPro" id="IPR011009">
    <property type="entry name" value="Kinase-like_dom_sf"/>
</dbReference>
<accession>A0ABN1VCI6</accession>
<organism evidence="1 2">
    <name type="scientific">Prauserella alba</name>
    <dbReference type="NCBI Taxonomy" id="176898"/>
    <lineage>
        <taxon>Bacteria</taxon>
        <taxon>Bacillati</taxon>
        <taxon>Actinomycetota</taxon>
        <taxon>Actinomycetes</taxon>
        <taxon>Pseudonocardiales</taxon>
        <taxon>Pseudonocardiaceae</taxon>
        <taxon>Prauserella</taxon>
    </lineage>
</organism>
<evidence type="ECO:0000313" key="2">
    <source>
        <dbReference type="Proteomes" id="UP001500467"/>
    </source>
</evidence>
<dbReference type="PANTHER" id="PTHR43883">
    <property type="entry name" value="SLR0207 PROTEIN"/>
    <property type="match status" value="1"/>
</dbReference>